<sequence>MPYQHIRCCICMKKTNSNRNPYSFSVHPRSSGFDKEISNLSKKTPLPNPKSIIVFHLSFLSTCLGCSIKGSHTQLCKRTIVLRTSLVPDLVCLMGLYDLTRAEPITCH</sequence>
<gene>
    <name evidence="1" type="ORF">NPIL_603781</name>
</gene>
<dbReference type="Proteomes" id="UP000887013">
    <property type="component" value="Unassembled WGS sequence"/>
</dbReference>
<dbReference type="EMBL" id="BMAW01080981">
    <property type="protein sequence ID" value="GFU22245.1"/>
    <property type="molecule type" value="Genomic_DNA"/>
</dbReference>
<comment type="caution">
    <text evidence="1">The sequence shown here is derived from an EMBL/GenBank/DDBJ whole genome shotgun (WGS) entry which is preliminary data.</text>
</comment>
<accession>A0A8X6UJ17</accession>
<evidence type="ECO:0000313" key="2">
    <source>
        <dbReference type="Proteomes" id="UP000887013"/>
    </source>
</evidence>
<organism evidence="1 2">
    <name type="scientific">Nephila pilipes</name>
    <name type="common">Giant wood spider</name>
    <name type="synonym">Nephila maculata</name>
    <dbReference type="NCBI Taxonomy" id="299642"/>
    <lineage>
        <taxon>Eukaryota</taxon>
        <taxon>Metazoa</taxon>
        <taxon>Ecdysozoa</taxon>
        <taxon>Arthropoda</taxon>
        <taxon>Chelicerata</taxon>
        <taxon>Arachnida</taxon>
        <taxon>Araneae</taxon>
        <taxon>Araneomorphae</taxon>
        <taxon>Entelegynae</taxon>
        <taxon>Araneoidea</taxon>
        <taxon>Nephilidae</taxon>
        <taxon>Nephila</taxon>
    </lineage>
</organism>
<name>A0A8X6UJ17_NEPPI</name>
<evidence type="ECO:0000313" key="1">
    <source>
        <dbReference type="EMBL" id="GFU22245.1"/>
    </source>
</evidence>
<proteinExistence type="predicted"/>
<dbReference type="AlphaFoldDB" id="A0A8X6UJ17"/>
<keyword evidence="2" id="KW-1185">Reference proteome</keyword>
<reference evidence="1" key="1">
    <citation type="submission" date="2020-08" db="EMBL/GenBank/DDBJ databases">
        <title>Multicomponent nature underlies the extraordinary mechanical properties of spider dragline silk.</title>
        <authorList>
            <person name="Kono N."/>
            <person name="Nakamura H."/>
            <person name="Mori M."/>
            <person name="Yoshida Y."/>
            <person name="Ohtoshi R."/>
            <person name="Malay A.D."/>
            <person name="Moran D.A.P."/>
            <person name="Tomita M."/>
            <person name="Numata K."/>
            <person name="Arakawa K."/>
        </authorList>
    </citation>
    <scope>NUCLEOTIDE SEQUENCE</scope>
</reference>
<protein>
    <submittedName>
        <fullName evidence="1">Uncharacterized protein</fullName>
    </submittedName>
</protein>